<organism evidence="2 3">
    <name type="scientific">Saccharopolyspora griseoalba</name>
    <dbReference type="NCBI Taxonomy" id="1431848"/>
    <lineage>
        <taxon>Bacteria</taxon>
        <taxon>Bacillati</taxon>
        <taxon>Actinomycetota</taxon>
        <taxon>Actinomycetes</taxon>
        <taxon>Pseudonocardiales</taxon>
        <taxon>Pseudonocardiaceae</taxon>
        <taxon>Saccharopolyspora</taxon>
    </lineage>
</organism>
<accession>A0ABW2LL47</accession>
<dbReference type="EMBL" id="JBHTCJ010000009">
    <property type="protein sequence ID" value="MFC7343259.1"/>
    <property type="molecule type" value="Genomic_DNA"/>
</dbReference>
<sequence>MTNDHVKADPDSLRQMSNKLRAGTSGLEGPAKSAPEMPEVTISNQNVGHTISEITKTAAALAAGVEDIARKIDASDGSYAEVDNRNAEDLYGVPKFPR</sequence>
<reference evidence="3" key="1">
    <citation type="journal article" date="2019" name="Int. J. Syst. Evol. Microbiol.">
        <title>The Global Catalogue of Microorganisms (GCM) 10K type strain sequencing project: providing services to taxonomists for standard genome sequencing and annotation.</title>
        <authorList>
            <consortium name="The Broad Institute Genomics Platform"/>
            <consortium name="The Broad Institute Genome Sequencing Center for Infectious Disease"/>
            <person name="Wu L."/>
            <person name="Ma J."/>
        </authorList>
    </citation>
    <scope>NUCLEOTIDE SEQUENCE [LARGE SCALE GENOMIC DNA]</scope>
    <source>
        <strain evidence="3">WLHS5</strain>
    </source>
</reference>
<name>A0ABW2LL47_9PSEU</name>
<dbReference type="Proteomes" id="UP001596504">
    <property type="component" value="Unassembled WGS sequence"/>
</dbReference>
<proteinExistence type="predicted"/>
<feature type="region of interest" description="Disordered" evidence="1">
    <location>
        <begin position="1"/>
        <end position="37"/>
    </location>
</feature>
<feature type="compositionally biased region" description="Basic and acidic residues" evidence="1">
    <location>
        <begin position="1"/>
        <end position="12"/>
    </location>
</feature>
<evidence type="ECO:0000313" key="2">
    <source>
        <dbReference type="EMBL" id="MFC7343259.1"/>
    </source>
</evidence>
<gene>
    <name evidence="2" type="ORF">ACFQRI_17805</name>
</gene>
<comment type="caution">
    <text evidence="2">The sequence shown here is derived from an EMBL/GenBank/DDBJ whole genome shotgun (WGS) entry which is preliminary data.</text>
</comment>
<keyword evidence="3" id="KW-1185">Reference proteome</keyword>
<evidence type="ECO:0000313" key="3">
    <source>
        <dbReference type="Proteomes" id="UP001596504"/>
    </source>
</evidence>
<evidence type="ECO:0000256" key="1">
    <source>
        <dbReference type="SAM" id="MobiDB-lite"/>
    </source>
</evidence>
<protein>
    <submittedName>
        <fullName evidence="2">Uncharacterized protein</fullName>
    </submittedName>
</protein>
<dbReference type="RefSeq" id="WP_380669983.1">
    <property type="nucleotide sequence ID" value="NZ_JBHTCJ010000009.1"/>
</dbReference>